<keyword evidence="3 6" id="KW-1133">Transmembrane helix</keyword>
<evidence type="ECO:0000256" key="4">
    <source>
        <dbReference type="ARBA" id="ARBA00023136"/>
    </source>
</evidence>
<keyword evidence="8" id="KW-1185">Reference proteome</keyword>
<name>A0ABZ0SFJ1_9GAMM</name>
<feature type="compositionally biased region" description="Polar residues" evidence="5">
    <location>
        <begin position="28"/>
        <end position="37"/>
    </location>
</feature>
<feature type="transmembrane region" description="Helical" evidence="6">
    <location>
        <begin position="50"/>
        <end position="72"/>
    </location>
</feature>
<evidence type="ECO:0000256" key="6">
    <source>
        <dbReference type="SAM" id="Phobius"/>
    </source>
</evidence>
<proteinExistence type="predicted"/>
<dbReference type="Proteomes" id="UP001432180">
    <property type="component" value="Chromosome"/>
</dbReference>
<dbReference type="InterPro" id="IPR003689">
    <property type="entry name" value="ZIP"/>
</dbReference>
<feature type="transmembrane region" description="Helical" evidence="6">
    <location>
        <begin position="79"/>
        <end position="101"/>
    </location>
</feature>
<comment type="subcellular location">
    <subcellularLocation>
        <location evidence="1">Membrane</location>
        <topology evidence="1">Multi-pass membrane protein</topology>
    </subcellularLocation>
</comment>
<evidence type="ECO:0000256" key="3">
    <source>
        <dbReference type="ARBA" id="ARBA00022989"/>
    </source>
</evidence>
<keyword evidence="4 6" id="KW-0472">Membrane</keyword>
<evidence type="ECO:0000256" key="5">
    <source>
        <dbReference type="SAM" id="MobiDB-lite"/>
    </source>
</evidence>
<evidence type="ECO:0000256" key="2">
    <source>
        <dbReference type="ARBA" id="ARBA00022692"/>
    </source>
</evidence>
<evidence type="ECO:0000256" key="1">
    <source>
        <dbReference type="ARBA" id="ARBA00004141"/>
    </source>
</evidence>
<dbReference type="Pfam" id="PF02535">
    <property type="entry name" value="Zip"/>
    <property type="match status" value="1"/>
</dbReference>
<accession>A0ABZ0SFJ1</accession>
<protein>
    <submittedName>
        <fullName evidence="7">Zinc transporter ZupT</fullName>
    </submittedName>
</protein>
<reference evidence="7 8" key="1">
    <citation type="journal article" date="2023" name="Microorganisms">
        <title>Thiorhodovibrio frisius and Trv. litoralis spp. nov., Two Novel Members from a Clade of Fastidious Purple Sulfur Bacteria That Exhibit Unique Red-Shifted Light-Harvesting Capabilities.</title>
        <authorList>
            <person name="Methner A."/>
            <person name="Kuzyk S.B."/>
            <person name="Petersen J."/>
            <person name="Bauer S."/>
            <person name="Brinkmann H."/>
            <person name="Sichau K."/>
            <person name="Wanner G."/>
            <person name="Wolf J."/>
            <person name="Neumann-Schaal M."/>
            <person name="Henke P."/>
            <person name="Tank M."/>
            <person name="Sproer C."/>
            <person name="Bunk B."/>
            <person name="Overmann J."/>
        </authorList>
    </citation>
    <scope>NUCLEOTIDE SEQUENCE [LARGE SCALE GENOMIC DNA]</scope>
    <source>
        <strain evidence="7 8">DSM 6702</strain>
    </source>
</reference>
<evidence type="ECO:0000313" key="8">
    <source>
        <dbReference type="Proteomes" id="UP001432180"/>
    </source>
</evidence>
<sequence length="131" mass="13573">MLLVAVIDRSVPLGYNPHEMRAPGTLDSEGTQDSPGSAANAEASGSRWQAFGWSALSGLSEPLGALLGLLILSGFWSQALLGLSLPAVAGIMIFISFDVLLPAAEAYGEHNPTVYALVAGMAVMAFSLLLL</sequence>
<evidence type="ECO:0000313" key="7">
    <source>
        <dbReference type="EMBL" id="WPL18400.1"/>
    </source>
</evidence>
<keyword evidence="2 6" id="KW-0812">Transmembrane</keyword>
<organism evidence="7 8">
    <name type="scientific">Thiorhodovibrio winogradskyi</name>
    <dbReference type="NCBI Taxonomy" id="77007"/>
    <lineage>
        <taxon>Bacteria</taxon>
        <taxon>Pseudomonadati</taxon>
        <taxon>Pseudomonadota</taxon>
        <taxon>Gammaproteobacteria</taxon>
        <taxon>Chromatiales</taxon>
        <taxon>Chromatiaceae</taxon>
        <taxon>Thiorhodovibrio</taxon>
    </lineage>
</organism>
<gene>
    <name evidence="7" type="primary">zupT_1</name>
    <name evidence="7" type="ORF">Thiowin_03471</name>
</gene>
<feature type="transmembrane region" description="Helical" evidence="6">
    <location>
        <begin position="113"/>
        <end position="130"/>
    </location>
</feature>
<dbReference type="EMBL" id="CP121472">
    <property type="protein sequence ID" value="WPL18400.1"/>
    <property type="molecule type" value="Genomic_DNA"/>
</dbReference>
<feature type="region of interest" description="Disordered" evidence="5">
    <location>
        <begin position="18"/>
        <end position="41"/>
    </location>
</feature>
<dbReference type="RefSeq" id="WP_328984167.1">
    <property type="nucleotide sequence ID" value="NZ_CP121472.1"/>
</dbReference>